<dbReference type="Gene3D" id="3.60.15.10">
    <property type="entry name" value="Ribonuclease Z/Hydroxyacylglutathione hydrolase-like"/>
    <property type="match status" value="1"/>
</dbReference>
<dbReference type="STRING" id="545697.HMPREF0216_03192"/>
<protein>
    <recommendedName>
        <fullName evidence="1">Metallo-beta-lactamase domain-containing protein</fullName>
    </recommendedName>
</protein>
<proteinExistence type="predicted"/>
<dbReference type="HOGENOM" id="CLU_010363_0_3_9"/>
<evidence type="ECO:0000259" key="1">
    <source>
        <dbReference type="Pfam" id="PF00753"/>
    </source>
</evidence>
<dbReference type="SUPFAM" id="SSF56281">
    <property type="entry name" value="Metallo-hydrolase/oxidoreductase"/>
    <property type="match status" value="1"/>
</dbReference>
<dbReference type="InterPro" id="IPR036866">
    <property type="entry name" value="RibonucZ/Hydroxyglut_hydro"/>
</dbReference>
<dbReference type="InterPro" id="IPR035681">
    <property type="entry name" value="ComA-like_MBL"/>
</dbReference>
<organism evidence="2 3">
    <name type="scientific">Clostridium celatum DSM 1785</name>
    <dbReference type="NCBI Taxonomy" id="545697"/>
    <lineage>
        <taxon>Bacteria</taxon>
        <taxon>Bacillati</taxon>
        <taxon>Bacillota</taxon>
        <taxon>Clostridia</taxon>
        <taxon>Eubacteriales</taxon>
        <taxon>Clostridiaceae</taxon>
        <taxon>Clostridium</taxon>
    </lineage>
</organism>
<gene>
    <name evidence="2" type="ORF">HMPREF0216_03192</name>
</gene>
<dbReference type="PANTHER" id="PTHR30619">
    <property type="entry name" value="DNA INTERNALIZATION/COMPETENCE PROTEIN COMEC/REC2"/>
    <property type="match status" value="1"/>
</dbReference>
<name>L1Q3X0_9CLOT</name>
<evidence type="ECO:0000313" key="3">
    <source>
        <dbReference type="Proteomes" id="UP000010420"/>
    </source>
</evidence>
<dbReference type="InterPro" id="IPR052159">
    <property type="entry name" value="Competence_DNA_uptake"/>
</dbReference>
<reference evidence="2 3" key="1">
    <citation type="submission" date="2012-05" db="EMBL/GenBank/DDBJ databases">
        <authorList>
            <person name="Weinstock G."/>
            <person name="Sodergren E."/>
            <person name="Lobos E.A."/>
            <person name="Fulton L."/>
            <person name="Fulton R."/>
            <person name="Courtney L."/>
            <person name="Fronick C."/>
            <person name="O'Laughlin M."/>
            <person name="Godfrey J."/>
            <person name="Wilson R.M."/>
            <person name="Miner T."/>
            <person name="Farmer C."/>
            <person name="Delehaunty K."/>
            <person name="Cordes M."/>
            <person name="Minx P."/>
            <person name="Tomlinson C."/>
            <person name="Chen J."/>
            <person name="Wollam A."/>
            <person name="Pepin K.H."/>
            <person name="Bhonagiri V."/>
            <person name="Zhang X."/>
            <person name="Suruliraj S."/>
            <person name="Warren W."/>
            <person name="Mitreva M."/>
            <person name="Mardis E.R."/>
            <person name="Wilson R.K."/>
        </authorList>
    </citation>
    <scope>NUCLEOTIDE SEQUENCE [LARGE SCALE GENOMIC DNA]</scope>
    <source>
        <strain evidence="2 3">DSM 1785</strain>
    </source>
</reference>
<dbReference type="Proteomes" id="UP000010420">
    <property type="component" value="Unassembled WGS sequence"/>
</dbReference>
<sequence>MVIDSGTYDDGEKIYEYLNFKEVKDIEYFILTHNDKDHIGGSPFIIENFNIKNLIQANYKVNTNQYNKYLDCLEVKKIKPILLKNNMEFEINDAKIKLYPTKKEKYEKSNDYSIIISIEYGEYKYLFAADAEEERMKEFVEDNSEKYTFLKMPHHGIYSNYTEEFLSSVEPRYAIVTCSKFRYPNKKTIDLLEKYNIKTFYTSSGDIIIKSDGEKIYFNQN</sequence>
<accession>L1Q3X0</accession>
<dbReference type="Pfam" id="PF00753">
    <property type="entry name" value="Lactamase_B"/>
    <property type="match status" value="1"/>
</dbReference>
<evidence type="ECO:0000313" key="2">
    <source>
        <dbReference type="EMBL" id="EKY22601.1"/>
    </source>
</evidence>
<dbReference type="InterPro" id="IPR001279">
    <property type="entry name" value="Metallo-B-lactamas"/>
</dbReference>
<comment type="caution">
    <text evidence="2">The sequence shown here is derived from an EMBL/GenBank/DDBJ whole genome shotgun (WGS) entry which is preliminary data.</text>
</comment>
<dbReference type="PATRIC" id="fig|545697.3.peg.3125"/>
<keyword evidence="3" id="KW-1185">Reference proteome</keyword>
<dbReference type="EMBL" id="AMEZ01000121">
    <property type="protein sequence ID" value="EKY22601.1"/>
    <property type="molecule type" value="Genomic_DNA"/>
</dbReference>
<feature type="domain" description="Metallo-beta-lactamase" evidence="1">
    <location>
        <begin position="1"/>
        <end position="176"/>
    </location>
</feature>
<dbReference type="CDD" id="cd07731">
    <property type="entry name" value="ComA-like_MBL-fold"/>
    <property type="match status" value="1"/>
</dbReference>
<dbReference type="PANTHER" id="PTHR30619:SF1">
    <property type="entry name" value="RECOMBINATION PROTEIN 2"/>
    <property type="match status" value="1"/>
</dbReference>
<dbReference type="eggNOG" id="COG2333">
    <property type="taxonomic scope" value="Bacteria"/>
</dbReference>
<dbReference type="RefSeq" id="WP_005215859.1">
    <property type="nucleotide sequence ID" value="NZ_KB291706.1"/>
</dbReference>
<dbReference type="AlphaFoldDB" id="L1Q3X0"/>
<dbReference type="OrthoDB" id="9761531at2"/>